<protein>
    <submittedName>
        <fullName evidence="1">Uncharacterized protein</fullName>
    </submittedName>
</protein>
<accession>A0A392S5J9</accession>
<dbReference type="AlphaFoldDB" id="A0A392S5J9"/>
<organism evidence="1 2">
    <name type="scientific">Trifolium medium</name>
    <dbReference type="NCBI Taxonomy" id="97028"/>
    <lineage>
        <taxon>Eukaryota</taxon>
        <taxon>Viridiplantae</taxon>
        <taxon>Streptophyta</taxon>
        <taxon>Embryophyta</taxon>
        <taxon>Tracheophyta</taxon>
        <taxon>Spermatophyta</taxon>
        <taxon>Magnoliopsida</taxon>
        <taxon>eudicotyledons</taxon>
        <taxon>Gunneridae</taxon>
        <taxon>Pentapetalae</taxon>
        <taxon>rosids</taxon>
        <taxon>fabids</taxon>
        <taxon>Fabales</taxon>
        <taxon>Fabaceae</taxon>
        <taxon>Papilionoideae</taxon>
        <taxon>50 kb inversion clade</taxon>
        <taxon>NPAAA clade</taxon>
        <taxon>Hologalegina</taxon>
        <taxon>IRL clade</taxon>
        <taxon>Trifolieae</taxon>
        <taxon>Trifolium</taxon>
    </lineage>
</organism>
<dbReference type="Proteomes" id="UP000265520">
    <property type="component" value="Unassembled WGS sequence"/>
</dbReference>
<reference evidence="1 2" key="1">
    <citation type="journal article" date="2018" name="Front. Plant Sci.">
        <title>Red Clover (Trifolium pratense) and Zigzag Clover (T. medium) - A Picture of Genomic Similarities and Differences.</title>
        <authorList>
            <person name="Dluhosova J."/>
            <person name="Istvanek J."/>
            <person name="Nedelnik J."/>
            <person name="Repkova J."/>
        </authorList>
    </citation>
    <scope>NUCLEOTIDE SEQUENCE [LARGE SCALE GENOMIC DNA]</scope>
    <source>
        <strain evidence="2">cv. 10/8</strain>
        <tissue evidence="1">Leaf</tissue>
    </source>
</reference>
<feature type="non-terminal residue" evidence="1">
    <location>
        <position position="1"/>
    </location>
</feature>
<comment type="caution">
    <text evidence="1">The sequence shown here is derived from an EMBL/GenBank/DDBJ whole genome shotgun (WGS) entry which is preliminary data.</text>
</comment>
<name>A0A392S5J9_9FABA</name>
<keyword evidence="2" id="KW-1185">Reference proteome</keyword>
<proteinExistence type="predicted"/>
<dbReference type="EMBL" id="LXQA010320734">
    <property type="protein sequence ID" value="MCI43677.1"/>
    <property type="molecule type" value="Genomic_DNA"/>
</dbReference>
<evidence type="ECO:0000313" key="1">
    <source>
        <dbReference type="EMBL" id="MCI43677.1"/>
    </source>
</evidence>
<evidence type="ECO:0000313" key="2">
    <source>
        <dbReference type="Proteomes" id="UP000265520"/>
    </source>
</evidence>
<sequence>VADHDCIWFCSVIDADWRGANCSSRTFSFALYSGSFPVHHDISSQHVNSSADSLLPHDMHRLGAKAVISYDVQLFMEKWKSHSRYKL</sequence>